<evidence type="ECO:0000313" key="12">
    <source>
        <dbReference type="Proteomes" id="UP000295132"/>
    </source>
</evidence>
<evidence type="ECO:0000313" key="13">
    <source>
        <dbReference type="Proteomes" id="UP001178888"/>
    </source>
</evidence>
<dbReference type="Proteomes" id="UP000295132">
    <property type="component" value="Unassembled WGS sequence"/>
</dbReference>
<dbReference type="AlphaFoldDB" id="A0A4R5VLX3"/>
<dbReference type="Pfam" id="PF05504">
    <property type="entry name" value="Spore_GerAC"/>
    <property type="match status" value="1"/>
</dbReference>
<gene>
    <name evidence="11" type="ORF">E2K98_20650</name>
    <name evidence="10" type="ORF">RCG21_06855</name>
</gene>
<evidence type="ECO:0000256" key="6">
    <source>
        <dbReference type="ARBA" id="ARBA00023139"/>
    </source>
</evidence>
<evidence type="ECO:0000256" key="7">
    <source>
        <dbReference type="ARBA" id="ARBA00023288"/>
    </source>
</evidence>
<dbReference type="InterPro" id="IPR038501">
    <property type="entry name" value="Spore_GerAC_C_sf"/>
</dbReference>
<feature type="domain" description="Spore germination protein N-terminal" evidence="9">
    <location>
        <begin position="23"/>
        <end position="191"/>
    </location>
</feature>
<keyword evidence="6" id="KW-0564">Palmitate</keyword>
<dbReference type="InterPro" id="IPR008844">
    <property type="entry name" value="Spore_GerAC-like"/>
</dbReference>
<evidence type="ECO:0000259" key="8">
    <source>
        <dbReference type="Pfam" id="PF05504"/>
    </source>
</evidence>
<proteinExistence type="inferred from homology"/>
<organism evidence="11 12">
    <name type="scientific">Bacillus salipaludis</name>
    <dbReference type="NCBI Taxonomy" id="2547811"/>
    <lineage>
        <taxon>Bacteria</taxon>
        <taxon>Bacillati</taxon>
        <taxon>Bacillota</taxon>
        <taxon>Bacilli</taxon>
        <taxon>Bacillales</taxon>
        <taxon>Bacillaceae</taxon>
        <taxon>Bacillus</taxon>
    </lineage>
</organism>
<dbReference type="Pfam" id="PF25198">
    <property type="entry name" value="Spore_GerAC_N"/>
    <property type="match status" value="1"/>
</dbReference>
<dbReference type="InterPro" id="IPR057336">
    <property type="entry name" value="GerAC_N"/>
</dbReference>
<keyword evidence="5" id="KW-0472">Membrane</keyword>
<evidence type="ECO:0000256" key="5">
    <source>
        <dbReference type="ARBA" id="ARBA00023136"/>
    </source>
</evidence>
<sequence>MNRNFFFIILSICSLLVLTSCWNRKELNELAIVFGMGIDIEDGKFIVTAQVVNPGEIAESQGKSGNSPVVVYQEKGNTLFEAIRRITTVSPRKLYFSHLRLLVFGEELAKKGIGKTLDFLSRDPEMRTDFYIAVAKNNKAGDILKIVTTMEKIPVQQLFESLLTSEKEWAPTLPITLDQLIYDILSEGMNAKLTGIMLKGNVQTGEKLENTQQSKPAAFLQYDAIGVFRKDKLIGWLNDNESKGLNYALGNVKDTVVTIPCPQKGKADIELIRTKADLKTKTLDHKPYGMIKIKAEGYVGNVQCKTLDLTKPETISHLEINTEKRIQQNIQKALNASQKKYKIDPFGFGEAARRSNPDYWHLIKNDWIQIFETMPVEIEVTVKLHDIGMIKNSPLNKIKDKPATLYE</sequence>
<name>A0A4R5VLX3_9BACI</name>
<comment type="subcellular location">
    <subcellularLocation>
        <location evidence="1">Membrane</location>
        <topology evidence="1">Lipid-anchor</topology>
    </subcellularLocation>
</comment>
<evidence type="ECO:0000256" key="4">
    <source>
        <dbReference type="ARBA" id="ARBA00022729"/>
    </source>
</evidence>
<protein>
    <submittedName>
        <fullName evidence="11">Ger(X)C family spore germination protein</fullName>
    </submittedName>
</protein>
<dbReference type="EMBL" id="JAVGVR010000001">
    <property type="protein sequence ID" value="MDQ6596116.1"/>
    <property type="molecule type" value="Genomic_DNA"/>
</dbReference>
<keyword evidence="4" id="KW-0732">Signal</keyword>
<feature type="domain" description="Spore germination GerAC-like C-terminal" evidence="8">
    <location>
        <begin position="225"/>
        <end position="388"/>
    </location>
</feature>
<dbReference type="EMBL" id="SMYO01000010">
    <property type="protein sequence ID" value="TDK59113.1"/>
    <property type="molecule type" value="Genomic_DNA"/>
</dbReference>
<evidence type="ECO:0000256" key="3">
    <source>
        <dbReference type="ARBA" id="ARBA00022544"/>
    </source>
</evidence>
<reference evidence="11 12" key="1">
    <citation type="submission" date="2019-03" db="EMBL/GenBank/DDBJ databases">
        <title>Bacillus niacini sp. nov. a Nicotinate-Metabolizing Mesophile Isolated from Soil.</title>
        <authorList>
            <person name="Zhang G."/>
        </authorList>
    </citation>
    <scope>NUCLEOTIDE SEQUENCE [LARGE SCALE GENOMIC DNA]</scope>
    <source>
        <strain evidence="11 12">WN066</strain>
    </source>
</reference>
<dbReference type="Proteomes" id="UP001178888">
    <property type="component" value="Unassembled WGS sequence"/>
</dbReference>
<evidence type="ECO:0000259" key="9">
    <source>
        <dbReference type="Pfam" id="PF25198"/>
    </source>
</evidence>
<evidence type="ECO:0000256" key="2">
    <source>
        <dbReference type="ARBA" id="ARBA00007886"/>
    </source>
</evidence>
<dbReference type="Gene3D" id="3.30.300.210">
    <property type="entry name" value="Nutrient germinant receptor protein C, domain 3"/>
    <property type="match status" value="1"/>
</dbReference>
<comment type="similarity">
    <text evidence="2">Belongs to the GerABKC lipoprotein family.</text>
</comment>
<dbReference type="Gene3D" id="6.20.190.10">
    <property type="entry name" value="Nutrient germinant receptor protein C, domain 1"/>
    <property type="match status" value="1"/>
</dbReference>
<evidence type="ECO:0000313" key="11">
    <source>
        <dbReference type="EMBL" id="TDK59113.1"/>
    </source>
</evidence>
<accession>A0A4R5VLX3</accession>
<comment type="caution">
    <text evidence="11">The sequence shown here is derived from an EMBL/GenBank/DDBJ whole genome shotgun (WGS) entry which is preliminary data.</text>
</comment>
<evidence type="ECO:0000313" key="10">
    <source>
        <dbReference type="EMBL" id="MDQ6596116.1"/>
    </source>
</evidence>
<dbReference type="GO" id="GO:0016020">
    <property type="term" value="C:membrane"/>
    <property type="evidence" value="ECO:0007669"/>
    <property type="project" value="UniProtKB-SubCell"/>
</dbReference>
<dbReference type="InterPro" id="IPR046953">
    <property type="entry name" value="Spore_GerAC-like_C"/>
</dbReference>
<dbReference type="PANTHER" id="PTHR35789:SF1">
    <property type="entry name" value="SPORE GERMINATION PROTEIN B3"/>
    <property type="match status" value="1"/>
</dbReference>
<reference evidence="10" key="2">
    <citation type="submission" date="2023-08" db="EMBL/GenBank/DDBJ databases">
        <title>Nitrogen cycling bacteria in agricultural field soils.</title>
        <authorList>
            <person name="Jang J."/>
        </authorList>
    </citation>
    <scope>NUCLEOTIDE SEQUENCE</scope>
    <source>
        <strain evidence="10">PS3-36</strain>
    </source>
</reference>
<keyword evidence="13" id="KW-1185">Reference proteome</keyword>
<dbReference type="PANTHER" id="PTHR35789">
    <property type="entry name" value="SPORE GERMINATION PROTEIN B3"/>
    <property type="match status" value="1"/>
</dbReference>
<dbReference type="GO" id="GO:0009847">
    <property type="term" value="P:spore germination"/>
    <property type="evidence" value="ECO:0007669"/>
    <property type="project" value="InterPro"/>
</dbReference>
<dbReference type="PROSITE" id="PS51257">
    <property type="entry name" value="PROKAR_LIPOPROTEIN"/>
    <property type="match status" value="1"/>
</dbReference>
<keyword evidence="7" id="KW-0449">Lipoprotein</keyword>
<dbReference type="RefSeq" id="WP_133337471.1">
    <property type="nucleotide sequence ID" value="NZ_JAVGVR010000001.1"/>
</dbReference>
<evidence type="ECO:0000256" key="1">
    <source>
        <dbReference type="ARBA" id="ARBA00004635"/>
    </source>
</evidence>
<keyword evidence="3" id="KW-0309">Germination</keyword>
<dbReference type="NCBIfam" id="TIGR02887">
    <property type="entry name" value="spore_ger_x_C"/>
    <property type="match status" value="1"/>
</dbReference>